<comment type="similarity">
    <text evidence="1">Belongs to the methylmalonyl-CoA epimerase family.</text>
</comment>
<dbReference type="InterPro" id="IPR037523">
    <property type="entry name" value="VOC_core"/>
</dbReference>
<dbReference type="PROSITE" id="PS51819">
    <property type="entry name" value="VOC"/>
    <property type="match status" value="1"/>
</dbReference>
<dbReference type="InterPro" id="IPR029068">
    <property type="entry name" value="Glyas_Bleomycin-R_OHBP_Dase"/>
</dbReference>
<gene>
    <name evidence="4" type="ORF">METZ01_LOCUS305080</name>
</gene>
<reference evidence="4" key="1">
    <citation type="submission" date="2018-05" db="EMBL/GenBank/DDBJ databases">
        <authorList>
            <person name="Lanie J.A."/>
            <person name="Ng W.-L."/>
            <person name="Kazmierczak K.M."/>
            <person name="Andrzejewski T.M."/>
            <person name="Davidsen T.M."/>
            <person name="Wayne K.J."/>
            <person name="Tettelin H."/>
            <person name="Glass J.I."/>
            <person name="Rusch D."/>
            <person name="Podicherti R."/>
            <person name="Tsui H.-C.T."/>
            <person name="Winkler M.E."/>
        </authorList>
    </citation>
    <scope>NUCLEOTIDE SEQUENCE</scope>
</reference>
<dbReference type="InterPro" id="IPR017515">
    <property type="entry name" value="MeMalonyl-CoA_epimerase"/>
</dbReference>
<dbReference type="CDD" id="cd07249">
    <property type="entry name" value="MMCE"/>
    <property type="match status" value="1"/>
</dbReference>
<evidence type="ECO:0000256" key="1">
    <source>
        <dbReference type="ARBA" id="ARBA00009308"/>
    </source>
</evidence>
<dbReference type="GO" id="GO:0004493">
    <property type="term" value="F:methylmalonyl-CoA epimerase activity"/>
    <property type="evidence" value="ECO:0007669"/>
    <property type="project" value="TreeGrafter"/>
</dbReference>
<protein>
    <recommendedName>
        <fullName evidence="3">VOC domain-containing protein</fullName>
    </recommendedName>
</protein>
<dbReference type="InterPro" id="IPR051785">
    <property type="entry name" value="MMCE/EMCE_epimerase"/>
</dbReference>
<sequence>VGEKARLRHVAVAVESIDAALPLWKALGLELRHTEDVPSEGVRTAHLTAGGSEVELLEPLAEDTPVGRFLERQGPGLHHVALEVSDLAAALARCADAGLKPLSGGARDGAEGSRVAFFHPRDTGGVLLELVEPAPKPV</sequence>
<organism evidence="4">
    <name type="scientific">marine metagenome</name>
    <dbReference type="NCBI Taxonomy" id="408172"/>
    <lineage>
        <taxon>unclassified sequences</taxon>
        <taxon>metagenomes</taxon>
        <taxon>ecological metagenomes</taxon>
    </lineage>
</organism>
<dbReference type="PANTHER" id="PTHR43048">
    <property type="entry name" value="METHYLMALONYL-COA EPIMERASE"/>
    <property type="match status" value="1"/>
</dbReference>
<dbReference type="NCBIfam" id="TIGR03081">
    <property type="entry name" value="metmalonyl_epim"/>
    <property type="match status" value="1"/>
</dbReference>
<feature type="domain" description="VOC" evidence="3">
    <location>
        <begin position="6"/>
        <end position="133"/>
    </location>
</feature>
<dbReference type="Gene3D" id="3.10.180.10">
    <property type="entry name" value="2,3-Dihydroxybiphenyl 1,2-Dioxygenase, domain 1"/>
    <property type="match status" value="1"/>
</dbReference>
<dbReference type="GO" id="GO:0046491">
    <property type="term" value="P:L-methylmalonyl-CoA metabolic process"/>
    <property type="evidence" value="ECO:0007669"/>
    <property type="project" value="TreeGrafter"/>
</dbReference>
<dbReference type="Pfam" id="PF13669">
    <property type="entry name" value="Glyoxalase_4"/>
    <property type="match status" value="1"/>
</dbReference>
<keyword evidence="2" id="KW-0479">Metal-binding</keyword>
<feature type="non-terminal residue" evidence="4">
    <location>
        <position position="1"/>
    </location>
</feature>
<evidence type="ECO:0000313" key="4">
    <source>
        <dbReference type="EMBL" id="SVC52226.1"/>
    </source>
</evidence>
<dbReference type="GO" id="GO:0046872">
    <property type="term" value="F:metal ion binding"/>
    <property type="evidence" value="ECO:0007669"/>
    <property type="project" value="UniProtKB-KW"/>
</dbReference>
<evidence type="ECO:0000256" key="2">
    <source>
        <dbReference type="ARBA" id="ARBA00022723"/>
    </source>
</evidence>
<name>A0A382MU04_9ZZZZ</name>
<dbReference type="EMBL" id="UINC01095828">
    <property type="protein sequence ID" value="SVC52226.1"/>
    <property type="molecule type" value="Genomic_DNA"/>
</dbReference>
<proteinExistence type="inferred from homology"/>
<evidence type="ECO:0000259" key="3">
    <source>
        <dbReference type="PROSITE" id="PS51819"/>
    </source>
</evidence>
<dbReference type="PANTHER" id="PTHR43048:SF3">
    <property type="entry name" value="METHYLMALONYL-COA EPIMERASE, MITOCHONDRIAL"/>
    <property type="match status" value="1"/>
</dbReference>
<accession>A0A382MU04</accession>
<dbReference type="AlphaFoldDB" id="A0A382MU04"/>
<dbReference type="SUPFAM" id="SSF54593">
    <property type="entry name" value="Glyoxalase/Bleomycin resistance protein/Dihydroxybiphenyl dioxygenase"/>
    <property type="match status" value="1"/>
</dbReference>